<reference evidence="1" key="1">
    <citation type="submission" date="2019-11" db="EMBL/GenBank/DDBJ databases">
        <title>Whole-genome sequencing of Allorhizobium vitis.</title>
        <authorList>
            <person name="Gan H.M."/>
            <person name="Savka M.A."/>
        </authorList>
    </citation>
    <scope>NUCLEOTIDE SEQUENCE [LARGE SCALE GENOMIC DNA]</scope>
    <source>
        <strain evidence="1">T1/7</strain>
    </source>
</reference>
<dbReference type="RefSeq" id="WP_015917168.1">
    <property type="nucleotide sequence ID" value="NZ_MBFE02000013.1"/>
</dbReference>
<sequence length="348" mass="39260">MRRTVIVSIIVILSILAIQQWLVIGLFSHNVYSFFYPSEAKKHEERAAAAFLNGIDLDDGNYALVIAKPDEARVITDKTVLRANSNDITTLFDFTQYLPAERPAGYSLQLFRNGTEVKHDGVLREEKFIVPEKVWQAGTVVTSEEVSLPRDDYVKEIERLDKEPGVLWISKEPTKAPEIDLKFRINVPTIAIAAGHEFDSNSYSAKLKQRLSALIGTVGPFTIDVTAGQGTGRQFLTNGDDDDNTIRSTNDQSGYLGIDDFDMYFFYADLESNQAVFDYLQAHSADIENLVAADRNRDLVLAARARVVKDGKVNIPVEKVGISGYQDRVEIWDLQPVLYYAQYWRENH</sequence>
<name>A0ABW9THW0_AGRVI</name>
<comment type="caution">
    <text evidence="1">The sequence shown here is derived from an EMBL/GenBank/DDBJ whole genome shotgun (WGS) entry which is preliminary data.</text>
</comment>
<keyword evidence="2" id="KW-1185">Reference proteome</keyword>
<protein>
    <recommendedName>
        <fullName evidence="3">Two-component signal transduction system YycFG, regulatory protein YycH</fullName>
    </recommendedName>
</protein>
<evidence type="ECO:0000313" key="2">
    <source>
        <dbReference type="Proteomes" id="UP000179454"/>
    </source>
</evidence>
<dbReference type="Proteomes" id="UP000179454">
    <property type="component" value="Unassembled WGS sequence"/>
</dbReference>
<organism evidence="1 2">
    <name type="scientific">Agrobacterium vitis</name>
    <name type="common">Rhizobium vitis</name>
    <dbReference type="NCBI Taxonomy" id="373"/>
    <lineage>
        <taxon>Bacteria</taxon>
        <taxon>Pseudomonadati</taxon>
        <taxon>Pseudomonadota</taxon>
        <taxon>Alphaproteobacteria</taxon>
        <taxon>Hyphomicrobiales</taxon>
        <taxon>Rhizobiaceae</taxon>
        <taxon>Rhizobium/Agrobacterium group</taxon>
        <taxon>Agrobacterium</taxon>
    </lineage>
</organism>
<evidence type="ECO:0008006" key="3">
    <source>
        <dbReference type="Google" id="ProtNLM"/>
    </source>
</evidence>
<accession>A0ABW9THW0</accession>
<proteinExistence type="predicted"/>
<gene>
    <name evidence="1" type="ORF">BBL17_017990</name>
</gene>
<dbReference type="EMBL" id="MBFE02000013">
    <property type="protein sequence ID" value="MUO43675.1"/>
    <property type="molecule type" value="Genomic_DNA"/>
</dbReference>
<evidence type="ECO:0000313" key="1">
    <source>
        <dbReference type="EMBL" id="MUO43675.1"/>
    </source>
</evidence>